<dbReference type="Proteomes" id="UP000238205">
    <property type="component" value="Unassembled WGS sequence"/>
</dbReference>
<evidence type="ECO:0000313" key="3">
    <source>
        <dbReference type="Proteomes" id="UP000238205"/>
    </source>
</evidence>
<organism evidence="2 3">
    <name type="scientific">Alkalibacterium olivapovliticus</name>
    <dbReference type="NCBI Taxonomy" id="99907"/>
    <lineage>
        <taxon>Bacteria</taxon>
        <taxon>Bacillati</taxon>
        <taxon>Bacillota</taxon>
        <taxon>Bacilli</taxon>
        <taxon>Lactobacillales</taxon>
        <taxon>Carnobacteriaceae</taxon>
        <taxon>Alkalibacterium</taxon>
    </lineage>
</organism>
<dbReference type="Gene3D" id="1.10.10.60">
    <property type="entry name" value="Homeodomain-like"/>
    <property type="match status" value="1"/>
</dbReference>
<evidence type="ECO:0000256" key="1">
    <source>
        <dbReference type="SAM" id="Coils"/>
    </source>
</evidence>
<dbReference type="OrthoDB" id="342869at2"/>
<gene>
    <name evidence="2" type="ORF">CLV38_11120</name>
</gene>
<dbReference type="EMBL" id="PVTO01000011">
    <property type="protein sequence ID" value="PRY82470.1"/>
    <property type="molecule type" value="Genomic_DNA"/>
</dbReference>
<keyword evidence="3" id="KW-1185">Reference proteome</keyword>
<keyword evidence="1" id="KW-0175">Coiled coil</keyword>
<dbReference type="InterPro" id="IPR002514">
    <property type="entry name" value="Transposase_8"/>
</dbReference>
<evidence type="ECO:0000313" key="2">
    <source>
        <dbReference type="EMBL" id="PRY82470.1"/>
    </source>
</evidence>
<dbReference type="AlphaFoldDB" id="A0A2T0W6Y3"/>
<dbReference type="Pfam" id="PF01527">
    <property type="entry name" value="HTH_Tnp_1"/>
    <property type="match status" value="1"/>
</dbReference>
<dbReference type="InterPro" id="IPR009057">
    <property type="entry name" value="Homeodomain-like_sf"/>
</dbReference>
<dbReference type="GO" id="GO:0004803">
    <property type="term" value="F:transposase activity"/>
    <property type="evidence" value="ECO:0007669"/>
    <property type="project" value="InterPro"/>
</dbReference>
<name>A0A2T0W6Y3_9LACT</name>
<accession>A0A2T0W6Y3</accession>
<comment type="caution">
    <text evidence="2">The sequence shown here is derived from an EMBL/GenBank/DDBJ whole genome shotgun (WGS) entry which is preliminary data.</text>
</comment>
<dbReference type="RefSeq" id="WP_106193238.1">
    <property type="nucleotide sequence ID" value="NZ_PVTO01000011.1"/>
</dbReference>
<feature type="coiled-coil region" evidence="1">
    <location>
        <begin position="61"/>
        <end position="88"/>
    </location>
</feature>
<sequence>MQNRKKRRVFSLEFKKEVVKLYKSGKSRKEIINSYNLSPSTFDKWVQQFKNADLELDTEEFDFCEGEVKELQKKIIQLQNENKVLREAAMIFARKTY</sequence>
<protein>
    <submittedName>
        <fullName evidence="2">Transposase</fullName>
    </submittedName>
</protein>
<dbReference type="GO" id="GO:0006313">
    <property type="term" value="P:DNA transposition"/>
    <property type="evidence" value="ECO:0007669"/>
    <property type="project" value="InterPro"/>
</dbReference>
<dbReference type="SUPFAM" id="SSF46689">
    <property type="entry name" value="Homeodomain-like"/>
    <property type="match status" value="1"/>
</dbReference>
<reference evidence="2 3" key="1">
    <citation type="submission" date="2018-03" db="EMBL/GenBank/DDBJ databases">
        <title>Genomic Encyclopedia of Archaeal and Bacterial Type Strains, Phase II (KMG-II): from individual species to whole genera.</title>
        <authorList>
            <person name="Goeker M."/>
        </authorList>
    </citation>
    <scope>NUCLEOTIDE SEQUENCE [LARGE SCALE GENOMIC DNA]</scope>
    <source>
        <strain evidence="2 3">DSM 13175</strain>
    </source>
</reference>
<proteinExistence type="predicted"/>
<dbReference type="GO" id="GO:0003677">
    <property type="term" value="F:DNA binding"/>
    <property type="evidence" value="ECO:0007669"/>
    <property type="project" value="InterPro"/>
</dbReference>